<dbReference type="EC" id="2.1.1.37" evidence="8"/>
<dbReference type="RefSeq" id="WP_117680706.1">
    <property type="nucleotide sequence ID" value="NZ_QSRK01000004.1"/>
</dbReference>
<dbReference type="GO" id="GO:0032259">
    <property type="term" value="P:methylation"/>
    <property type="evidence" value="ECO:0007669"/>
    <property type="project" value="UniProtKB-KW"/>
</dbReference>
<sequence length="468" mass="54150">MNVVSFFAGCGGLDLGFEQANFRVVWANELEPHCRATYFRNHPDTKFVLGDICKIDPTDIPDCDGFIGGPPCQSWSIAGKQKGLDDERGQLFIKYIELIKAKQPKFFVIENVKGILDSNFKNVFNMFLDKLNEAGYDVKWQLLDAVSYGVPQNRERVFVVGFRKDLNVNYQFPCTTYSAPIQLERAIGDIKETPIQYNDKDMVKSNPQRPNHDVLVTKFSDYYYRGNRRRGWYQPSFTIHATGDNAPLHPSSPKMIYFGHENWEFQKEKMVEYRRLSVRECARIQTFPDNFIFEYKDIKAAYKMIGNAVPPRLAKTLAVSIQNALQNIQMQEAKKEENNIMDTCVLVGYYKSHDHYRLILQNMLYYVRSDGRKGSMFKEDCSTMPEYLMIHHKERAEFYELDVDEPILADASFLQSLGFDVSGQTYLCFRLKNKEKKSCSEFGGEASVPLYNPKNYSPYFTTIGKLIK</sequence>
<dbReference type="InterPro" id="IPR018117">
    <property type="entry name" value="C5_DNA_meth_AS"/>
</dbReference>
<dbReference type="Gene3D" id="3.40.50.150">
    <property type="entry name" value="Vaccinia Virus protein VP39"/>
    <property type="match status" value="1"/>
</dbReference>
<evidence type="ECO:0000256" key="4">
    <source>
        <dbReference type="ARBA" id="ARBA00022747"/>
    </source>
</evidence>
<proteinExistence type="inferred from homology"/>
<feature type="active site" evidence="6">
    <location>
        <position position="72"/>
    </location>
</feature>
<dbReference type="GO" id="GO:0009307">
    <property type="term" value="P:DNA restriction-modification system"/>
    <property type="evidence" value="ECO:0007669"/>
    <property type="project" value="UniProtKB-KW"/>
</dbReference>
<dbReference type="AlphaFoldDB" id="A0A3E4R7V4"/>
<dbReference type="Pfam" id="PF00145">
    <property type="entry name" value="DNA_methylase"/>
    <property type="match status" value="1"/>
</dbReference>
<dbReference type="Gene3D" id="3.90.120.10">
    <property type="entry name" value="DNA Methylase, subunit A, domain 2"/>
    <property type="match status" value="1"/>
</dbReference>
<dbReference type="PRINTS" id="PR00105">
    <property type="entry name" value="C5METTRFRASE"/>
</dbReference>
<dbReference type="InterPro" id="IPR050390">
    <property type="entry name" value="C5-Methyltransferase"/>
</dbReference>
<gene>
    <name evidence="9" type="ORF">DXC80_03845</name>
</gene>
<keyword evidence="4" id="KW-0680">Restriction system</keyword>
<protein>
    <recommendedName>
        <fullName evidence="8">Cytosine-specific methyltransferase</fullName>
        <ecNumber evidence="8">2.1.1.37</ecNumber>
    </recommendedName>
</protein>
<evidence type="ECO:0000256" key="7">
    <source>
        <dbReference type="RuleBase" id="RU000416"/>
    </source>
</evidence>
<evidence type="ECO:0000256" key="1">
    <source>
        <dbReference type="ARBA" id="ARBA00022603"/>
    </source>
</evidence>
<keyword evidence="1 6" id="KW-0489">Methyltransferase</keyword>
<accession>A0A3E4R7V4</accession>
<dbReference type="Proteomes" id="UP000260795">
    <property type="component" value="Unassembled WGS sequence"/>
</dbReference>
<dbReference type="EMBL" id="QSRK01000004">
    <property type="protein sequence ID" value="RGL16311.1"/>
    <property type="molecule type" value="Genomic_DNA"/>
</dbReference>
<dbReference type="GO" id="GO:0003886">
    <property type="term" value="F:DNA (cytosine-5-)-methyltransferase activity"/>
    <property type="evidence" value="ECO:0007669"/>
    <property type="project" value="UniProtKB-EC"/>
</dbReference>
<dbReference type="NCBIfam" id="TIGR00675">
    <property type="entry name" value="dcm"/>
    <property type="match status" value="1"/>
</dbReference>
<evidence type="ECO:0000256" key="3">
    <source>
        <dbReference type="ARBA" id="ARBA00022691"/>
    </source>
</evidence>
<dbReference type="InterPro" id="IPR031303">
    <property type="entry name" value="C5_meth_CS"/>
</dbReference>
<evidence type="ECO:0000256" key="2">
    <source>
        <dbReference type="ARBA" id="ARBA00022679"/>
    </source>
</evidence>
<reference evidence="9 10" key="1">
    <citation type="submission" date="2018-08" db="EMBL/GenBank/DDBJ databases">
        <title>A genome reference for cultivated species of the human gut microbiota.</title>
        <authorList>
            <person name="Zou Y."/>
            <person name="Xue W."/>
            <person name="Luo G."/>
        </authorList>
    </citation>
    <scope>NUCLEOTIDE SEQUENCE [LARGE SCALE GENOMIC DNA]</scope>
    <source>
        <strain evidence="9 10">TF08-13</strain>
    </source>
</reference>
<dbReference type="PANTHER" id="PTHR10629">
    <property type="entry name" value="CYTOSINE-SPECIFIC METHYLTRANSFERASE"/>
    <property type="match status" value="1"/>
</dbReference>
<dbReference type="GO" id="GO:0003677">
    <property type="term" value="F:DNA binding"/>
    <property type="evidence" value="ECO:0007669"/>
    <property type="project" value="TreeGrafter"/>
</dbReference>
<evidence type="ECO:0000256" key="8">
    <source>
        <dbReference type="RuleBase" id="RU000417"/>
    </source>
</evidence>
<comment type="caution">
    <text evidence="9">The sequence shown here is derived from an EMBL/GenBank/DDBJ whole genome shotgun (WGS) entry which is preliminary data.</text>
</comment>
<comment type="catalytic activity">
    <reaction evidence="5 8">
        <text>a 2'-deoxycytidine in DNA + S-adenosyl-L-methionine = a 5-methyl-2'-deoxycytidine in DNA + S-adenosyl-L-homocysteine + H(+)</text>
        <dbReference type="Rhea" id="RHEA:13681"/>
        <dbReference type="Rhea" id="RHEA-COMP:11369"/>
        <dbReference type="Rhea" id="RHEA-COMP:11370"/>
        <dbReference type="ChEBI" id="CHEBI:15378"/>
        <dbReference type="ChEBI" id="CHEBI:57856"/>
        <dbReference type="ChEBI" id="CHEBI:59789"/>
        <dbReference type="ChEBI" id="CHEBI:85452"/>
        <dbReference type="ChEBI" id="CHEBI:85454"/>
        <dbReference type="EC" id="2.1.1.37"/>
    </reaction>
</comment>
<keyword evidence="2 6" id="KW-0808">Transferase</keyword>
<dbReference type="PROSITE" id="PS00094">
    <property type="entry name" value="C5_MTASE_1"/>
    <property type="match status" value="1"/>
</dbReference>
<dbReference type="CDD" id="cd00315">
    <property type="entry name" value="Cyt_C5_DNA_methylase"/>
    <property type="match status" value="1"/>
</dbReference>
<dbReference type="SUPFAM" id="SSF53335">
    <property type="entry name" value="S-adenosyl-L-methionine-dependent methyltransferases"/>
    <property type="match status" value="1"/>
</dbReference>
<evidence type="ECO:0000256" key="6">
    <source>
        <dbReference type="PROSITE-ProRule" id="PRU01016"/>
    </source>
</evidence>
<dbReference type="InterPro" id="IPR001525">
    <property type="entry name" value="C5_MeTfrase"/>
</dbReference>
<comment type="similarity">
    <text evidence="6 7">Belongs to the class I-like SAM-binding methyltransferase superfamily. C5-methyltransferase family.</text>
</comment>
<name>A0A3E4R7V4_BACUN</name>
<dbReference type="PROSITE" id="PS51679">
    <property type="entry name" value="SAM_MT_C5"/>
    <property type="match status" value="1"/>
</dbReference>
<dbReference type="PROSITE" id="PS00095">
    <property type="entry name" value="C5_MTASE_2"/>
    <property type="match status" value="1"/>
</dbReference>
<dbReference type="GO" id="GO:0044027">
    <property type="term" value="P:negative regulation of gene expression via chromosomal CpG island methylation"/>
    <property type="evidence" value="ECO:0007669"/>
    <property type="project" value="TreeGrafter"/>
</dbReference>
<keyword evidence="3 6" id="KW-0949">S-adenosyl-L-methionine</keyword>
<evidence type="ECO:0000256" key="5">
    <source>
        <dbReference type="ARBA" id="ARBA00047422"/>
    </source>
</evidence>
<evidence type="ECO:0000313" key="10">
    <source>
        <dbReference type="Proteomes" id="UP000260795"/>
    </source>
</evidence>
<dbReference type="PANTHER" id="PTHR10629:SF52">
    <property type="entry name" value="DNA (CYTOSINE-5)-METHYLTRANSFERASE 1"/>
    <property type="match status" value="1"/>
</dbReference>
<evidence type="ECO:0000313" key="9">
    <source>
        <dbReference type="EMBL" id="RGL16311.1"/>
    </source>
</evidence>
<dbReference type="InterPro" id="IPR029063">
    <property type="entry name" value="SAM-dependent_MTases_sf"/>
</dbReference>
<organism evidence="9 10">
    <name type="scientific">Bacteroides uniformis</name>
    <dbReference type="NCBI Taxonomy" id="820"/>
    <lineage>
        <taxon>Bacteria</taxon>
        <taxon>Pseudomonadati</taxon>
        <taxon>Bacteroidota</taxon>
        <taxon>Bacteroidia</taxon>
        <taxon>Bacteroidales</taxon>
        <taxon>Bacteroidaceae</taxon>
        <taxon>Bacteroides</taxon>
    </lineage>
</organism>